<dbReference type="EMBL" id="JATAAI010000055">
    <property type="protein sequence ID" value="KAK1732953.1"/>
    <property type="molecule type" value="Genomic_DNA"/>
</dbReference>
<evidence type="ECO:0000313" key="1">
    <source>
        <dbReference type="EMBL" id="KAK1732953.1"/>
    </source>
</evidence>
<dbReference type="SUPFAM" id="SSF53383">
    <property type="entry name" value="PLP-dependent transferases"/>
    <property type="match status" value="1"/>
</dbReference>
<protein>
    <submittedName>
        <fullName evidence="1">Uncharacterized protein</fullName>
    </submittedName>
</protein>
<proteinExistence type="predicted"/>
<dbReference type="Gene3D" id="3.40.640.10">
    <property type="entry name" value="Type I PLP-dependent aspartate aminotransferase-like (Major domain)"/>
    <property type="match status" value="1"/>
</dbReference>
<name>A0AAD8XSR2_9STRA</name>
<dbReference type="InterPro" id="IPR015421">
    <property type="entry name" value="PyrdxlP-dep_Trfase_major"/>
</dbReference>
<accession>A0AAD8XSR2</accession>
<evidence type="ECO:0000313" key="2">
    <source>
        <dbReference type="Proteomes" id="UP001224775"/>
    </source>
</evidence>
<comment type="caution">
    <text evidence="1">The sequence shown here is derived from an EMBL/GenBank/DDBJ whole genome shotgun (WGS) entry which is preliminary data.</text>
</comment>
<gene>
    <name evidence="1" type="ORF">QTG54_016284</name>
</gene>
<organism evidence="1 2">
    <name type="scientific">Skeletonema marinoi</name>
    <dbReference type="NCBI Taxonomy" id="267567"/>
    <lineage>
        <taxon>Eukaryota</taxon>
        <taxon>Sar</taxon>
        <taxon>Stramenopiles</taxon>
        <taxon>Ochrophyta</taxon>
        <taxon>Bacillariophyta</taxon>
        <taxon>Coscinodiscophyceae</taxon>
        <taxon>Thalassiosirophycidae</taxon>
        <taxon>Thalassiosirales</taxon>
        <taxon>Skeletonemataceae</taxon>
        <taxon>Skeletonema</taxon>
        <taxon>Skeletonema marinoi-dohrnii complex</taxon>
    </lineage>
</organism>
<dbReference type="Proteomes" id="UP001224775">
    <property type="component" value="Unassembled WGS sequence"/>
</dbReference>
<dbReference type="AlphaFoldDB" id="A0AAD8XSR2"/>
<dbReference type="InterPro" id="IPR015424">
    <property type="entry name" value="PyrdxlP-dep_Trfase"/>
</dbReference>
<sequence>MRAKSNSNNSKDKAVIDLQLHTIRQSPAETLASLSEACNTLGVESFDVYGDYQSNPQQSYLRQFESEVARCFGKDDAVFCLSGGMAQSIALMIHAKSHSTK</sequence>
<keyword evidence="2" id="KW-1185">Reference proteome</keyword>
<reference evidence="1" key="1">
    <citation type="submission" date="2023-06" db="EMBL/GenBank/DDBJ databases">
        <title>Survivors Of The Sea: Transcriptome response of Skeletonema marinoi to long-term dormancy.</title>
        <authorList>
            <person name="Pinder M.I.M."/>
            <person name="Kourtchenko O."/>
            <person name="Robertson E.K."/>
            <person name="Larsson T."/>
            <person name="Maumus F."/>
            <person name="Osuna-Cruz C.M."/>
            <person name="Vancaester E."/>
            <person name="Stenow R."/>
            <person name="Vandepoele K."/>
            <person name="Ploug H."/>
            <person name="Bruchert V."/>
            <person name="Godhe A."/>
            <person name="Topel M."/>
        </authorList>
    </citation>
    <scope>NUCLEOTIDE SEQUENCE</scope>
    <source>
        <strain evidence="1">R05AC</strain>
    </source>
</reference>